<feature type="region of interest" description="Disordered" evidence="1">
    <location>
        <begin position="329"/>
        <end position="377"/>
    </location>
</feature>
<feature type="compositionally biased region" description="Basic and acidic residues" evidence="1">
    <location>
        <begin position="243"/>
        <end position="276"/>
    </location>
</feature>
<evidence type="ECO:0000313" key="4">
    <source>
        <dbReference type="Proteomes" id="UP000807769"/>
    </source>
</evidence>
<dbReference type="InterPro" id="IPR045341">
    <property type="entry name" value="DUF6532"/>
</dbReference>
<dbReference type="AlphaFoldDB" id="A0A9P7E723"/>
<protein>
    <recommendedName>
        <fullName evidence="2">DUF6532 domain-containing protein</fullName>
    </recommendedName>
</protein>
<dbReference type="Proteomes" id="UP000807769">
    <property type="component" value="Unassembled WGS sequence"/>
</dbReference>
<evidence type="ECO:0000256" key="1">
    <source>
        <dbReference type="SAM" id="MobiDB-lite"/>
    </source>
</evidence>
<accession>A0A9P7E723</accession>
<feature type="domain" description="DUF6532" evidence="2">
    <location>
        <begin position="428"/>
        <end position="636"/>
    </location>
</feature>
<comment type="caution">
    <text evidence="3">The sequence shown here is derived from an EMBL/GenBank/DDBJ whole genome shotgun (WGS) entry which is preliminary data.</text>
</comment>
<evidence type="ECO:0000313" key="3">
    <source>
        <dbReference type="EMBL" id="KAG1812775.1"/>
    </source>
</evidence>
<feature type="region of interest" description="Disordered" evidence="1">
    <location>
        <begin position="389"/>
        <end position="412"/>
    </location>
</feature>
<dbReference type="RefSeq" id="XP_041190798.1">
    <property type="nucleotide sequence ID" value="XM_041340500.1"/>
</dbReference>
<keyword evidence="4" id="KW-1185">Reference proteome</keyword>
<organism evidence="3 4">
    <name type="scientific">Suillus subaureus</name>
    <dbReference type="NCBI Taxonomy" id="48587"/>
    <lineage>
        <taxon>Eukaryota</taxon>
        <taxon>Fungi</taxon>
        <taxon>Dikarya</taxon>
        <taxon>Basidiomycota</taxon>
        <taxon>Agaricomycotina</taxon>
        <taxon>Agaricomycetes</taxon>
        <taxon>Agaricomycetidae</taxon>
        <taxon>Boletales</taxon>
        <taxon>Suillineae</taxon>
        <taxon>Suillaceae</taxon>
        <taxon>Suillus</taxon>
    </lineage>
</organism>
<feature type="region of interest" description="Disordered" evidence="1">
    <location>
        <begin position="55"/>
        <end position="74"/>
    </location>
</feature>
<feature type="compositionally biased region" description="Polar residues" evidence="1">
    <location>
        <begin position="332"/>
        <end position="357"/>
    </location>
</feature>
<sequence>MPPRAVASPKKKRSKRKASDASKASLLKKPHAANPIEIPSMPLVSLGLTKVDAADAAPRHSGHPNAGTGGRNAQLEKIGVVLEAKSWNQKPKGTTSLGMVNPMNPQAPEPHRKGQKNRQKVLPPPYSPDPLDFSASPQVPYFLLQQNGRRFGFVASTTTRVVPPGTEPNPQVLNNPYLEQHNQNTFTDHSCSSQPQTTATLSDYNIDPALHKEGDIARQGLHARLVGSDLEDSDSSGSSTDTDIDKDNDKEGKDKGKGEDKDKDKDKGDKGDKGENNESQFGWGEAHQRQKGHPGFSAEGLPTQARVAHPLTPDFEFQYSCNEDEDSARMHLNNSNQPLGTLPGVQQEQSDPQTNTSKAEDVLKHHHKKNGQPHLPNPEMLQLLNQVAESVDQVQHQSKSKKPKGSDGLRPDQLAWYGPHWKSFLEEAKGECHRQHALENPFPPLVKEMPGTISEVLLSVLVTWDKNSRQFEAGIWPEQQYNMMRLLYDDLSTWQSDLKKTAINIVPLSYLLLPPPSVPPQQHATWVENAAKNLLQGGLYLQFGIDKNGQTRNLANPALHNASIACFLHRTLPDCMEAARSFSHTIANIMLSLSCHSGDFHCVFDGLEKNGNGKHYPNFSSKKYLPIYQKMLDIIKNTLKDKYHGPRLSAQLQEWAEAGWAENLKLDGGTMEARHDHLQVILD</sequence>
<reference evidence="3" key="1">
    <citation type="journal article" date="2020" name="New Phytol.">
        <title>Comparative genomics reveals dynamic genome evolution in host specialist ectomycorrhizal fungi.</title>
        <authorList>
            <person name="Lofgren L.A."/>
            <person name="Nguyen N.H."/>
            <person name="Vilgalys R."/>
            <person name="Ruytinx J."/>
            <person name="Liao H.L."/>
            <person name="Branco S."/>
            <person name="Kuo A."/>
            <person name="LaButti K."/>
            <person name="Lipzen A."/>
            <person name="Andreopoulos W."/>
            <person name="Pangilinan J."/>
            <person name="Riley R."/>
            <person name="Hundley H."/>
            <person name="Na H."/>
            <person name="Barry K."/>
            <person name="Grigoriev I.V."/>
            <person name="Stajich J.E."/>
            <person name="Kennedy P.G."/>
        </authorList>
    </citation>
    <scope>NUCLEOTIDE SEQUENCE</scope>
    <source>
        <strain evidence="3">MN1</strain>
    </source>
</reference>
<dbReference type="EMBL" id="JABBWG010000025">
    <property type="protein sequence ID" value="KAG1812775.1"/>
    <property type="molecule type" value="Genomic_DNA"/>
</dbReference>
<dbReference type="Pfam" id="PF20149">
    <property type="entry name" value="DUF6532"/>
    <property type="match status" value="1"/>
</dbReference>
<evidence type="ECO:0000259" key="2">
    <source>
        <dbReference type="Pfam" id="PF20149"/>
    </source>
</evidence>
<proteinExistence type="predicted"/>
<feature type="region of interest" description="Disordered" evidence="1">
    <location>
        <begin position="90"/>
        <end position="133"/>
    </location>
</feature>
<dbReference type="GeneID" id="64634516"/>
<feature type="region of interest" description="Disordered" evidence="1">
    <location>
        <begin position="228"/>
        <end position="300"/>
    </location>
</feature>
<gene>
    <name evidence="3" type="ORF">BJ212DRAFT_1482850</name>
</gene>
<feature type="region of interest" description="Disordered" evidence="1">
    <location>
        <begin position="1"/>
        <end position="38"/>
    </location>
</feature>
<dbReference type="OrthoDB" id="2659678at2759"/>
<name>A0A9P7E723_9AGAM</name>